<dbReference type="Pfam" id="PF01323">
    <property type="entry name" value="DSBA"/>
    <property type="match status" value="1"/>
</dbReference>
<dbReference type="Gene3D" id="3.40.30.10">
    <property type="entry name" value="Glutaredoxin"/>
    <property type="match status" value="1"/>
</dbReference>
<gene>
    <name evidence="3" type="ORF">GCM10007888_03230</name>
    <name evidence="2" type="ORF">MOX02_00350</name>
</gene>
<dbReference type="SUPFAM" id="SSF52833">
    <property type="entry name" value="Thioredoxin-like"/>
    <property type="match status" value="1"/>
</dbReference>
<evidence type="ECO:0000259" key="1">
    <source>
        <dbReference type="PROSITE" id="PS51352"/>
    </source>
</evidence>
<comment type="caution">
    <text evidence="2">The sequence shown here is derived from an EMBL/GenBank/DDBJ whole genome shotgun (WGS) entry which is preliminary data.</text>
</comment>
<reference evidence="2 4" key="3">
    <citation type="submission" date="2019-07" db="EMBL/GenBank/DDBJ databases">
        <title>Whole genome shotgun sequence of Methylobacterium oxalidis NBRC 107715.</title>
        <authorList>
            <person name="Hosoyama A."/>
            <person name="Uohara A."/>
            <person name="Ohji S."/>
            <person name="Ichikawa N."/>
        </authorList>
    </citation>
    <scope>NUCLEOTIDE SEQUENCE [LARGE SCALE GENOMIC DNA]</scope>
    <source>
        <strain evidence="2 4">NBRC 107715</strain>
    </source>
</reference>
<dbReference type="InterPro" id="IPR051470">
    <property type="entry name" value="Thiol:disulfide_interchange"/>
</dbReference>
<dbReference type="PANTHER" id="PTHR35272">
    <property type="entry name" value="THIOL:DISULFIDE INTERCHANGE PROTEIN DSBC-RELATED"/>
    <property type="match status" value="1"/>
</dbReference>
<evidence type="ECO:0000313" key="5">
    <source>
        <dbReference type="Proteomes" id="UP001156856"/>
    </source>
</evidence>
<keyword evidence="5" id="KW-1185">Reference proteome</keyword>
<evidence type="ECO:0000313" key="2">
    <source>
        <dbReference type="EMBL" id="GEP01997.1"/>
    </source>
</evidence>
<dbReference type="RefSeq" id="WP_147023677.1">
    <property type="nucleotide sequence ID" value="NZ_BJZU01000001.1"/>
</dbReference>
<dbReference type="Proteomes" id="UP000321960">
    <property type="component" value="Unassembled WGS sequence"/>
</dbReference>
<protein>
    <recommendedName>
        <fullName evidence="1">Thioredoxin domain-containing protein</fullName>
    </recommendedName>
</protein>
<dbReference type="PROSITE" id="PS51352">
    <property type="entry name" value="THIOREDOXIN_2"/>
    <property type="match status" value="1"/>
</dbReference>
<dbReference type="InterPro" id="IPR001853">
    <property type="entry name" value="DSBA-like_thioredoxin_dom"/>
</dbReference>
<dbReference type="AlphaFoldDB" id="A0A512IWA4"/>
<reference evidence="5" key="2">
    <citation type="journal article" date="2019" name="Int. J. Syst. Evol. Microbiol.">
        <title>The Global Catalogue of Microorganisms (GCM) 10K type strain sequencing project: providing services to taxonomists for standard genome sequencing and annotation.</title>
        <authorList>
            <consortium name="The Broad Institute Genomics Platform"/>
            <consortium name="The Broad Institute Genome Sequencing Center for Infectious Disease"/>
            <person name="Wu L."/>
            <person name="Ma J."/>
        </authorList>
    </citation>
    <scope>NUCLEOTIDE SEQUENCE [LARGE SCALE GENOMIC DNA]</scope>
    <source>
        <strain evidence="5">NBRC 107715</strain>
    </source>
</reference>
<dbReference type="Proteomes" id="UP001156856">
    <property type="component" value="Unassembled WGS sequence"/>
</dbReference>
<feature type="domain" description="Thioredoxin" evidence="1">
    <location>
        <begin position="38"/>
        <end position="187"/>
    </location>
</feature>
<reference evidence="3" key="4">
    <citation type="submission" date="2023-01" db="EMBL/GenBank/DDBJ databases">
        <title>Draft genome sequence of Methylobacterium oxalidis strain NBRC 107715.</title>
        <authorList>
            <person name="Sun Q."/>
            <person name="Mori K."/>
        </authorList>
    </citation>
    <scope>NUCLEOTIDE SEQUENCE</scope>
    <source>
        <strain evidence="3">NBRC 107715</strain>
    </source>
</reference>
<dbReference type="EMBL" id="BSPK01000004">
    <property type="protein sequence ID" value="GLS61942.1"/>
    <property type="molecule type" value="Genomic_DNA"/>
</dbReference>
<dbReference type="OrthoDB" id="9780147at2"/>
<accession>A0A512IWA4</accession>
<proteinExistence type="predicted"/>
<evidence type="ECO:0000313" key="3">
    <source>
        <dbReference type="EMBL" id="GLS61942.1"/>
    </source>
</evidence>
<dbReference type="PANTHER" id="PTHR35272:SF3">
    <property type="entry name" value="THIOL:DISULFIDE INTERCHANGE PROTEIN DSBC"/>
    <property type="match status" value="1"/>
</dbReference>
<dbReference type="PROSITE" id="PS51318">
    <property type="entry name" value="TAT"/>
    <property type="match status" value="1"/>
</dbReference>
<sequence length="231" mass="24212">MPIDRRRFLVASASLAVIIGGTGRAAAQSYGQSYTATSDEGRAVANMRLPGEITGEIPALRGVTYVGPREAETTIYEFFDFNCPYCRKAGADLASLASSDPTLRIGLVHNPILSVQSAQAAKVALAVQRKLGSAAAWNLYGQLLGRPGRIDGPGALDAATALGLPKPEAEGIADSEEVRAALKSHMKMAADLGLYATPSYVLGNTGILGHPGARSLARMIASLRRCDRIAC</sequence>
<dbReference type="InterPro" id="IPR006311">
    <property type="entry name" value="TAT_signal"/>
</dbReference>
<evidence type="ECO:0000313" key="4">
    <source>
        <dbReference type="Proteomes" id="UP000321960"/>
    </source>
</evidence>
<dbReference type="GO" id="GO:0016491">
    <property type="term" value="F:oxidoreductase activity"/>
    <property type="evidence" value="ECO:0007669"/>
    <property type="project" value="InterPro"/>
</dbReference>
<name>A0A512IWA4_9HYPH</name>
<dbReference type="EMBL" id="BJZU01000001">
    <property type="protein sequence ID" value="GEP01997.1"/>
    <property type="molecule type" value="Genomic_DNA"/>
</dbReference>
<dbReference type="InterPro" id="IPR013766">
    <property type="entry name" value="Thioredoxin_domain"/>
</dbReference>
<organism evidence="2 4">
    <name type="scientific">Methylobacterium oxalidis</name>
    <dbReference type="NCBI Taxonomy" id="944322"/>
    <lineage>
        <taxon>Bacteria</taxon>
        <taxon>Pseudomonadati</taxon>
        <taxon>Pseudomonadota</taxon>
        <taxon>Alphaproteobacteria</taxon>
        <taxon>Hyphomicrobiales</taxon>
        <taxon>Methylobacteriaceae</taxon>
        <taxon>Methylobacterium</taxon>
    </lineage>
</organism>
<reference evidence="3" key="1">
    <citation type="journal article" date="2014" name="Int. J. Syst. Evol. Microbiol.">
        <title>Complete genome of a new Firmicutes species belonging to the dominant human colonic microbiota ('Ruminococcus bicirculans') reveals two chromosomes and a selective capacity to utilize plant glucans.</title>
        <authorList>
            <consortium name="NISC Comparative Sequencing Program"/>
            <person name="Wegmann U."/>
            <person name="Louis P."/>
            <person name="Goesmann A."/>
            <person name="Henrissat B."/>
            <person name="Duncan S.H."/>
            <person name="Flint H.J."/>
        </authorList>
    </citation>
    <scope>NUCLEOTIDE SEQUENCE</scope>
    <source>
        <strain evidence="3">NBRC 107715</strain>
    </source>
</reference>
<dbReference type="InterPro" id="IPR036249">
    <property type="entry name" value="Thioredoxin-like_sf"/>
</dbReference>